<dbReference type="EC" id="3.2.1.-" evidence="9"/>
<dbReference type="PANTHER" id="PTHR11742">
    <property type="entry name" value="MANNOSYL-OLIGOSACCHARIDE ALPHA-1,2-MANNOSIDASE-RELATED"/>
    <property type="match status" value="1"/>
</dbReference>
<feature type="chain" id="PRO_5042863150" description="alpha-1,2-Mannosidase" evidence="11">
    <location>
        <begin position="28"/>
        <end position="961"/>
    </location>
</feature>
<evidence type="ECO:0000256" key="6">
    <source>
        <dbReference type="PIRSR" id="PIRSR601382-1"/>
    </source>
</evidence>
<feature type="active site" description="Proton donor" evidence="6">
    <location>
        <position position="685"/>
    </location>
</feature>
<dbReference type="InterPro" id="IPR001382">
    <property type="entry name" value="Glyco_hydro_47"/>
</dbReference>
<keyword evidence="11" id="KW-0732">Signal</keyword>
<feature type="compositionally biased region" description="Basic and acidic residues" evidence="10">
    <location>
        <begin position="501"/>
        <end position="515"/>
    </location>
</feature>
<accession>A0AAN7BA84</accession>
<feature type="active site" description="Proton donor" evidence="6">
    <location>
        <position position="302"/>
    </location>
</feature>
<evidence type="ECO:0000256" key="2">
    <source>
        <dbReference type="ARBA" id="ARBA00004922"/>
    </source>
</evidence>
<evidence type="ECO:0000256" key="10">
    <source>
        <dbReference type="SAM" id="MobiDB-lite"/>
    </source>
</evidence>
<keyword evidence="9" id="KW-0326">Glycosidase</keyword>
<comment type="similarity">
    <text evidence="3 9">Belongs to the glycosyl hydrolase 47 family.</text>
</comment>
<dbReference type="Proteomes" id="UP001301769">
    <property type="component" value="Unassembled WGS sequence"/>
</dbReference>
<feature type="active site" evidence="6">
    <location>
        <position position="862"/>
    </location>
</feature>
<dbReference type="GO" id="GO:0036503">
    <property type="term" value="P:ERAD pathway"/>
    <property type="evidence" value="ECO:0007669"/>
    <property type="project" value="UniProtKB-ARBA"/>
</dbReference>
<comment type="caution">
    <text evidence="12">The sequence shown here is derived from an EMBL/GenBank/DDBJ whole genome shotgun (WGS) entry which is preliminary data.</text>
</comment>
<dbReference type="PRINTS" id="PR00747">
    <property type="entry name" value="GLYHDRLASE47"/>
</dbReference>
<evidence type="ECO:0000256" key="4">
    <source>
        <dbReference type="ARBA" id="ARBA00022801"/>
    </source>
</evidence>
<sequence length="961" mass="108425">MLRLRRYRVFVICAFVVLFLLYHVSRNSQWDSVEPNVYDKVARPHYTKPKTEDDVDADTPRPGGPPQRPPLGHHEQAVEPVPPKKEQDIKIPQLKTTSEVKGGYGLPKVVPTTTSAATKAQNTDKAPVADTFPTIKLPDRVDESKDQEAPIHVWKPPKKVEDLNTAAAAIHWKKPKEWFPVPKESIIPLPTGSPKPMPSVQHKFKEETKAQKEKRETRLAKVRAEAMRAWSGYKQFAWTHDELTPVTKHGKDPFCGWAATLVDSLDTLWIMGLKDEFDEAVKAVKEIDFTTTPYRSDIPIFETIIRYLGGLVGAYDVTGGHDGKYRVLLDKALELAEILMSVFDTPNRMPILYYNWQPEFNENPKRASTSVSVAEIGSMGMEFTRLAQLTGEDKYYDAIARITDALEELQNRKDGTALPGIFPQQLDASGCNRTAAAEATLQKQATDVSADSEEPEGYASTRYGSTQSSRTKSTGAKDLEFEVKPGSRPSEPGSGSFHGVSKRELDSAVEERADDATEATSDMQERDSLSERSPISAKGLPANWECVPQGLASGSWGMDSYSMGGSQDSAYEYFPKQYALLGGLEPKYRTMHEKTVAAVKKYLLFRPMAKGDPDILFSAKASSSDNTDKNLHYEWEITHLTCFLGGMFGLGGKLFDSPEDVEIGKRLTDGCVWAYEVMPTGIMPEFSMALPCQKVDDCHWNQTAWYEHLDPESAWRKTQLEEYNVKRAKWKEEVQKLKDEEERRLKAESAAKADTAAQKTSQGAGEEAHHHHSRRDLSGDGDDEKLIEEKVEKLESELDLNSQGGYQTRNEDVQKPVGEIYYPIEPVKPLTHEEFVEERIKRERLVPGFASLNDRRYILRPEAIESVWYMYRITGDPIWQEKGWRMFESIIKATQTEVGHSAIDDVTTAEEAMPTDSMESFWLAETLKYFYLLFTTPDVISLDEWVFNTEAHPFRRPTAAT</sequence>
<keyword evidence="7" id="KW-0479">Metal-binding</keyword>
<dbReference type="InterPro" id="IPR050749">
    <property type="entry name" value="Glycosyl_Hydrolase_47"/>
</dbReference>
<comment type="cofactor">
    <cofactor evidence="1 7">
        <name>Ca(2+)</name>
        <dbReference type="ChEBI" id="CHEBI:29108"/>
    </cofactor>
</comment>
<gene>
    <name evidence="12" type="ORF">QBC37DRAFT_199443</name>
</gene>
<feature type="region of interest" description="Disordered" evidence="10">
    <location>
        <begin position="442"/>
        <end position="535"/>
    </location>
</feature>
<feature type="compositionally biased region" description="Basic and acidic residues" evidence="10">
    <location>
        <begin position="737"/>
        <end position="751"/>
    </location>
</feature>
<keyword evidence="4 9" id="KW-0378">Hydrolase</keyword>
<feature type="disulfide bond" evidence="8">
    <location>
        <begin position="642"/>
        <end position="671"/>
    </location>
</feature>
<feature type="region of interest" description="Disordered" evidence="10">
    <location>
        <begin position="41"/>
        <end position="89"/>
    </location>
</feature>
<feature type="compositionally biased region" description="Basic and acidic residues" evidence="10">
    <location>
        <begin position="475"/>
        <end position="485"/>
    </location>
</feature>
<comment type="pathway">
    <text evidence="2">Protein modification; protein glycosylation.</text>
</comment>
<evidence type="ECO:0000256" key="7">
    <source>
        <dbReference type="PIRSR" id="PIRSR601382-2"/>
    </source>
</evidence>
<dbReference type="GO" id="GO:0004571">
    <property type="term" value="F:mannosyl-oligosaccharide 1,2-alpha-mannosidase activity"/>
    <property type="evidence" value="ECO:0007669"/>
    <property type="project" value="InterPro"/>
</dbReference>
<keyword evidence="13" id="KW-1185">Reference proteome</keyword>
<feature type="compositionally biased region" description="Low complexity" evidence="10">
    <location>
        <begin position="752"/>
        <end position="762"/>
    </location>
</feature>
<dbReference type="GO" id="GO:0016020">
    <property type="term" value="C:membrane"/>
    <property type="evidence" value="ECO:0007669"/>
    <property type="project" value="InterPro"/>
</dbReference>
<dbReference type="GO" id="GO:0005975">
    <property type="term" value="P:carbohydrate metabolic process"/>
    <property type="evidence" value="ECO:0007669"/>
    <property type="project" value="InterPro"/>
</dbReference>
<dbReference type="PANTHER" id="PTHR11742:SF103">
    <property type="entry name" value="ENDOPLASMIC RETICULUM MANNOSIDASE MNL2-RELATED"/>
    <property type="match status" value="1"/>
</dbReference>
<dbReference type="GO" id="GO:0005509">
    <property type="term" value="F:calcium ion binding"/>
    <property type="evidence" value="ECO:0007669"/>
    <property type="project" value="InterPro"/>
</dbReference>
<feature type="compositionally biased region" description="Low complexity" evidence="10">
    <location>
        <begin position="486"/>
        <end position="495"/>
    </location>
</feature>
<feature type="region of interest" description="Disordered" evidence="10">
    <location>
        <begin position="737"/>
        <end position="783"/>
    </location>
</feature>
<evidence type="ECO:0000256" key="8">
    <source>
        <dbReference type="PIRSR" id="PIRSR601382-3"/>
    </source>
</evidence>
<reference evidence="12" key="2">
    <citation type="submission" date="2023-05" db="EMBL/GenBank/DDBJ databases">
        <authorList>
            <consortium name="Lawrence Berkeley National Laboratory"/>
            <person name="Steindorff A."/>
            <person name="Hensen N."/>
            <person name="Bonometti L."/>
            <person name="Westerberg I."/>
            <person name="Brannstrom I.O."/>
            <person name="Guillou S."/>
            <person name="Cros-Aarteil S."/>
            <person name="Calhoun S."/>
            <person name="Haridas S."/>
            <person name="Kuo A."/>
            <person name="Mondo S."/>
            <person name="Pangilinan J."/>
            <person name="Riley R."/>
            <person name="Labutti K."/>
            <person name="Andreopoulos B."/>
            <person name="Lipzen A."/>
            <person name="Chen C."/>
            <person name="Yanf M."/>
            <person name="Daum C."/>
            <person name="Ng V."/>
            <person name="Clum A."/>
            <person name="Ohm R."/>
            <person name="Martin F."/>
            <person name="Silar P."/>
            <person name="Natvig D."/>
            <person name="Lalanne C."/>
            <person name="Gautier V."/>
            <person name="Ament-Velasquez S.L."/>
            <person name="Kruys A."/>
            <person name="Hutchinson M.I."/>
            <person name="Powell A.J."/>
            <person name="Barry K."/>
            <person name="Miller A.N."/>
            <person name="Grigoriev I.V."/>
            <person name="Debuchy R."/>
            <person name="Gladieux P."/>
            <person name="Thoren M.H."/>
            <person name="Johannesson H."/>
        </authorList>
    </citation>
    <scope>NUCLEOTIDE SEQUENCE</scope>
    <source>
        <strain evidence="12">PSN293</strain>
    </source>
</reference>
<dbReference type="InterPro" id="IPR036026">
    <property type="entry name" value="Seven-hairpin_glycosidases"/>
</dbReference>
<feature type="compositionally biased region" description="Basic and acidic residues" evidence="10">
    <location>
        <begin position="72"/>
        <end position="89"/>
    </location>
</feature>
<dbReference type="SUPFAM" id="SSF48225">
    <property type="entry name" value="Seven-hairpin glycosidases"/>
    <property type="match status" value="1"/>
</dbReference>
<organism evidence="12 13">
    <name type="scientific">Rhypophila decipiens</name>
    <dbReference type="NCBI Taxonomy" id="261697"/>
    <lineage>
        <taxon>Eukaryota</taxon>
        <taxon>Fungi</taxon>
        <taxon>Dikarya</taxon>
        <taxon>Ascomycota</taxon>
        <taxon>Pezizomycotina</taxon>
        <taxon>Sordariomycetes</taxon>
        <taxon>Sordariomycetidae</taxon>
        <taxon>Sordariales</taxon>
        <taxon>Naviculisporaceae</taxon>
        <taxon>Rhypophila</taxon>
    </lineage>
</organism>
<evidence type="ECO:0000313" key="12">
    <source>
        <dbReference type="EMBL" id="KAK4218391.1"/>
    </source>
</evidence>
<evidence type="ECO:0000256" key="11">
    <source>
        <dbReference type="SAM" id="SignalP"/>
    </source>
</evidence>
<feature type="binding site" evidence="7">
    <location>
        <position position="949"/>
    </location>
    <ligand>
        <name>Ca(2+)</name>
        <dbReference type="ChEBI" id="CHEBI:29108"/>
    </ligand>
</feature>
<feature type="compositionally biased region" description="Polar residues" evidence="10">
    <location>
        <begin position="462"/>
        <end position="474"/>
    </location>
</feature>
<dbReference type="InterPro" id="IPR012341">
    <property type="entry name" value="6hp_glycosidase-like_sf"/>
</dbReference>
<feature type="active site" evidence="6">
    <location>
        <position position="568"/>
    </location>
</feature>
<evidence type="ECO:0000256" key="3">
    <source>
        <dbReference type="ARBA" id="ARBA00007658"/>
    </source>
</evidence>
<dbReference type="AlphaFoldDB" id="A0AAN7BA84"/>
<evidence type="ECO:0000256" key="5">
    <source>
        <dbReference type="ARBA" id="ARBA00023157"/>
    </source>
</evidence>
<evidence type="ECO:0000313" key="13">
    <source>
        <dbReference type="Proteomes" id="UP001301769"/>
    </source>
</evidence>
<dbReference type="Gene3D" id="1.50.10.10">
    <property type="match status" value="3"/>
</dbReference>
<dbReference type="Pfam" id="PF01532">
    <property type="entry name" value="Glyco_hydro_47"/>
    <property type="match status" value="1"/>
</dbReference>
<evidence type="ECO:0000256" key="9">
    <source>
        <dbReference type="RuleBase" id="RU361193"/>
    </source>
</evidence>
<dbReference type="GO" id="GO:0005783">
    <property type="term" value="C:endoplasmic reticulum"/>
    <property type="evidence" value="ECO:0007669"/>
    <property type="project" value="TreeGrafter"/>
</dbReference>
<keyword evidence="5 8" id="KW-1015">Disulfide bond</keyword>
<evidence type="ECO:0000256" key="1">
    <source>
        <dbReference type="ARBA" id="ARBA00001913"/>
    </source>
</evidence>
<name>A0AAN7BA84_9PEZI</name>
<feature type="signal peptide" evidence="11">
    <location>
        <begin position="1"/>
        <end position="27"/>
    </location>
</feature>
<reference evidence="12" key="1">
    <citation type="journal article" date="2023" name="Mol. Phylogenet. Evol.">
        <title>Genome-scale phylogeny and comparative genomics of the fungal order Sordariales.</title>
        <authorList>
            <person name="Hensen N."/>
            <person name="Bonometti L."/>
            <person name="Westerberg I."/>
            <person name="Brannstrom I.O."/>
            <person name="Guillou S."/>
            <person name="Cros-Aarteil S."/>
            <person name="Calhoun S."/>
            <person name="Haridas S."/>
            <person name="Kuo A."/>
            <person name="Mondo S."/>
            <person name="Pangilinan J."/>
            <person name="Riley R."/>
            <person name="LaButti K."/>
            <person name="Andreopoulos B."/>
            <person name="Lipzen A."/>
            <person name="Chen C."/>
            <person name="Yan M."/>
            <person name="Daum C."/>
            <person name="Ng V."/>
            <person name="Clum A."/>
            <person name="Steindorff A."/>
            <person name="Ohm R.A."/>
            <person name="Martin F."/>
            <person name="Silar P."/>
            <person name="Natvig D.O."/>
            <person name="Lalanne C."/>
            <person name="Gautier V."/>
            <person name="Ament-Velasquez S.L."/>
            <person name="Kruys A."/>
            <person name="Hutchinson M.I."/>
            <person name="Powell A.J."/>
            <person name="Barry K."/>
            <person name="Miller A.N."/>
            <person name="Grigoriev I.V."/>
            <person name="Debuchy R."/>
            <person name="Gladieux P."/>
            <person name="Hiltunen Thoren M."/>
            <person name="Johannesson H."/>
        </authorList>
    </citation>
    <scope>NUCLEOTIDE SEQUENCE</scope>
    <source>
        <strain evidence="12">PSN293</strain>
    </source>
</reference>
<dbReference type="EMBL" id="MU858053">
    <property type="protein sequence ID" value="KAK4218391.1"/>
    <property type="molecule type" value="Genomic_DNA"/>
</dbReference>
<proteinExistence type="inferred from homology"/>
<keyword evidence="7" id="KW-0106">Calcium</keyword>
<protein>
    <recommendedName>
        <fullName evidence="9">alpha-1,2-Mannosidase</fullName>
        <ecNumber evidence="9">3.2.1.-</ecNumber>
    </recommendedName>
</protein>